<dbReference type="InterPro" id="IPR011701">
    <property type="entry name" value="MFS"/>
</dbReference>
<dbReference type="PANTHER" id="PTHR23530">
    <property type="entry name" value="TRANSPORT PROTEIN-RELATED"/>
    <property type="match status" value="1"/>
</dbReference>
<keyword evidence="1" id="KW-0812">Transmembrane</keyword>
<dbReference type="RefSeq" id="WP_090773582.1">
    <property type="nucleotide sequence ID" value="NZ_FNFB01000038.1"/>
</dbReference>
<dbReference type="PANTHER" id="PTHR23530:SF1">
    <property type="entry name" value="PERMEASE, MAJOR FACILITATOR SUPERFAMILY-RELATED"/>
    <property type="match status" value="1"/>
</dbReference>
<dbReference type="OrthoDB" id="350307at2"/>
<feature type="transmembrane region" description="Helical" evidence="1">
    <location>
        <begin position="295"/>
        <end position="314"/>
    </location>
</feature>
<feature type="transmembrane region" description="Helical" evidence="1">
    <location>
        <begin position="353"/>
        <end position="375"/>
    </location>
</feature>
<dbReference type="AlphaFoldDB" id="A0A1G9QFS1"/>
<keyword evidence="1" id="KW-1133">Transmembrane helix</keyword>
<proteinExistence type="predicted"/>
<feature type="transmembrane region" description="Helical" evidence="1">
    <location>
        <begin position="7"/>
        <end position="26"/>
    </location>
</feature>
<feature type="transmembrane region" description="Helical" evidence="1">
    <location>
        <begin position="90"/>
        <end position="111"/>
    </location>
</feature>
<feature type="transmembrane region" description="Helical" evidence="1">
    <location>
        <begin position="207"/>
        <end position="225"/>
    </location>
</feature>
<feature type="transmembrane region" description="Helical" evidence="1">
    <location>
        <begin position="132"/>
        <end position="152"/>
    </location>
</feature>
<organism evidence="2 3">
    <name type="scientific">Nonomuraea maritima</name>
    <dbReference type="NCBI Taxonomy" id="683260"/>
    <lineage>
        <taxon>Bacteria</taxon>
        <taxon>Bacillati</taxon>
        <taxon>Actinomycetota</taxon>
        <taxon>Actinomycetes</taxon>
        <taxon>Streptosporangiales</taxon>
        <taxon>Streptosporangiaceae</taxon>
        <taxon>Nonomuraea</taxon>
    </lineage>
</organism>
<sequence length="384" mass="39659">MLVASLYAYAFVGEFMLIYPVYTLLFHDTGLSVAETSSLFVIWAVTGMVLEVPSGAWADTVSRRLLLVLGPLLAGLGFALWVAFPSYWAFALGFVLWGAEGALVSGSYEALAYEELERRGQAHRYAGVMGRATSLGLVADAAAIGLAAPVLAAGGYPAVGVATVVASVACACVALTLPEHRTPAAAGEGRYLTILREGVALARADRGVLNAVLLVAFVTAIWGALEEYIPYLALETGVAKTAVPLVVLLVWLGVTAGGLLGDAAQRLPARAYGLMLGLAAAAMVAGALAGHPAGFVLIALAFGAFQLAGVLADVRLQERITGPARATVTSLGGIGANVVTLGVYATYGAASPYATHGVLFALLTLPYLLIAVLVARRRPYTARP</sequence>
<dbReference type="Proteomes" id="UP000198683">
    <property type="component" value="Unassembled WGS sequence"/>
</dbReference>
<feature type="transmembrane region" description="Helical" evidence="1">
    <location>
        <begin position="326"/>
        <end position="347"/>
    </location>
</feature>
<accession>A0A1G9QFS1</accession>
<dbReference type="GO" id="GO:0022857">
    <property type="term" value="F:transmembrane transporter activity"/>
    <property type="evidence" value="ECO:0007669"/>
    <property type="project" value="InterPro"/>
</dbReference>
<dbReference type="EMBL" id="FNFB01000038">
    <property type="protein sequence ID" value="SDM09155.1"/>
    <property type="molecule type" value="Genomic_DNA"/>
</dbReference>
<evidence type="ECO:0000313" key="2">
    <source>
        <dbReference type="EMBL" id="SDM09155.1"/>
    </source>
</evidence>
<feature type="transmembrane region" description="Helical" evidence="1">
    <location>
        <begin position="65"/>
        <end position="84"/>
    </location>
</feature>
<reference evidence="2 3" key="1">
    <citation type="submission" date="2016-10" db="EMBL/GenBank/DDBJ databases">
        <authorList>
            <person name="de Groot N.N."/>
        </authorList>
    </citation>
    <scope>NUCLEOTIDE SEQUENCE [LARGE SCALE GENOMIC DNA]</scope>
    <source>
        <strain evidence="2 3">CGMCC 4.5681</strain>
    </source>
</reference>
<protein>
    <submittedName>
        <fullName evidence="2">Predicted arabinose efflux permease, MFS family</fullName>
    </submittedName>
</protein>
<feature type="transmembrane region" description="Helical" evidence="1">
    <location>
        <begin position="271"/>
        <end position="289"/>
    </location>
</feature>
<keyword evidence="3" id="KW-1185">Reference proteome</keyword>
<dbReference type="Pfam" id="PF07690">
    <property type="entry name" value="MFS_1"/>
    <property type="match status" value="1"/>
</dbReference>
<feature type="transmembrane region" description="Helical" evidence="1">
    <location>
        <begin position="158"/>
        <end position="177"/>
    </location>
</feature>
<feature type="transmembrane region" description="Helical" evidence="1">
    <location>
        <begin position="245"/>
        <end position="264"/>
    </location>
</feature>
<evidence type="ECO:0000256" key="1">
    <source>
        <dbReference type="SAM" id="Phobius"/>
    </source>
</evidence>
<dbReference type="InterPro" id="IPR053160">
    <property type="entry name" value="MFS_DHA3_Transporter"/>
</dbReference>
<dbReference type="STRING" id="683260.SAMN05421874_13844"/>
<name>A0A1G9QFS1_9ACTN</name>
<gene>
    <name evidence="2" type="ORF">SAMN05421874_13844</name>
</gene>
<dbReference type="InterPro" id="IPR036259">
    <property type="entry name" value="MFS_trans_sf"/>
</dbReference>
<dbReference type="Gene3D" id="1.20.1250.20">
    <property type="entry name" value="MFS general substrate transporter like domains"/>
    <property type="match status" value="1"/>
</dbReference>
<feature type="transmembrane region" description="Helical" evidence="1">
    <location>
        <begin position="38"/>
        <end position="58"/>
    </location>
</feature>
<evidence type="ECO:0000313" key="3">
    <source>
        <dbReference type="Proteomes" id="UP000198683"/>
    </source>
</evidence>
<dbReference type="SUPFAM" id="SSF103473">
    <property type="entry name" value="MFS general substrate transporter"/>
    <property type="match status" value="1"/>
</dbReference>
<keyword evidence="1" id="KW-0472">Membrane</keyword>